<name>A0A2I0W1X4_9ASPA</name>
<keyword evidence="2" id="KW-1185">Reference proteome</keyword>
<dbReference type="EMBL" id="KZ503017">
    <property type="protein sequence ID" value="PKU69664.1"/>
    <property type="molecule type" value="Genomic_DNA"/>
</dbReference>
<dbReference type="AlphaFoldDB" id="A0A2I0W1X4"/>
<organism evidence="1 2">
    <name type="scientific">Dendrobium catenatum</name>
    <dbReference type="NCBI Taxonomy" id="906689"/>
    <lineage>
        <taxon>Eukaryota</taxon>
        <taxon>Viridiplantae</taxon>
        <taxon>Streptophyta</taxon>
        <taxon>Embryophyta</taxon>
        <taxon>Tracheophyta</taxon>
        <taxon>Spermatophyta</taxon>
        <taxon>Magnoliopsida</taxon>
        <taxon>Liliopsida</taxon>
        <taxon>Asparagales</taxon>
        <taxon>Orchidaceae</taxon>
        <taxon>Epidendroideae</taxon>
        <taxon>Malaxideae</taxon>
        <taxon>Dendrobiinae</taxon>
        <taxon>Dendrobium</taxon>
    </lineage>
</organism>
<sequence length="82" mass="9271">MGESEVKVEEAANGRDVRVCGESHRRLSLSQYLTTRMGQRSRAYFTQEVRRNDWSGADSAGFVDPTGYQVFLSLFLVPLDII</sequence>
<protein>
    <submittedName>
        <fullName evidence="1">Uncharacterized protein</fullName>
    </submittedName>
</protein>
<proteinExistence type="predicted"/>
<reference evidence="1 2" key="2">
    <citation type="journal article" date="2017" name="Nature">
        <title>The Apostasia genome and the evolution of orchids.</title>
        <authorList>
            <person name="Zhang G.Q."/>
            <person name="Liu K.W."/>
            <person name="Li Z."/>
            <person name="Lohaus R."/>
            <person name="Hsiao Y.Y."/>
            <person name="Niu S.C."/>
            <person name="Wang J.Y."/>
            <person name="Lin Y.C."/>
            <person name="Xu Q."/>
            <person name="Chen L.J."/>
            <person name="Yoshida K."/>
            <person name="Fujiwara S."/>
            <person name="Wang Z.W."/>
            <person name="Zhang Y.Q."/>
            <person name="Mitsuda N."/>
            <person name="Wang M."/>
            <person name="Liu G.H."/>
            <person name="Pecoraro L."/>
            <person name="Huang H.X."/>
            <person name="Xiao X.J."/>
            <person name="Lin M."/>
            <person name="Wu X.Y."/>
            <person name="Wu W.L."/>
            <person name="Chen Y.Y."/>
            <person name="Chang S.B."/>
            <person name="Sakamoto S."/>
            <person name="Ohme-Takagi M."/>
            <person name="Yagi M."/>
            <person name="Zeng S.J."/>
            <person name="Shen C.Y."/>
            <person name="Yeh C.M."/>
            <person name="Luo Y.B."/>
            <person name="Tsai W.C."/>
            <person name="Van de Peer Y."/>
            <person name="Liu Z.J."/>
        </authorList>
    </citation>
    <scope>NUCLEOTIDE SEQUENCE [LARGE SCALE GENOMIC DNA]</scope>
    <source>
        <tissue evidence="1">The whole plant</tissue>
    </source>
</reference>
<dbReference type="Proteomes" id="UP000233837">
    <property type="component" value="Unassembled WGS sequence"/>
</dbReference>
<accession>A0A2I0W1X4</accession>
<reference evidence="1 2" key="1">
    <citation type="journal article" date="2016" name="Sci. Rep.">
        <title>The Dendrobium catenatum Lindl. genome sequence provides insights into polysaccharide synthase, floral development and adaptive evolution.</title>
        <authorList>
            <person name="Zhang G.Q."/>
            <person name="Xu Q."/>
            <person name="Bian C."/>
            <person name="Tsai W.C."/>
            <person name="Yeh C.M."/>
            <person name="Liu K.W."/>
            <person name="Yoshida K."/>
            <person name="Zhang L.S."/>
            <person name="Chang S.B."/>
            <person name="Chen F."/>
            <person name="Shi Y."/>
            <person name="Su Y.Y."/>
            <person name="Zhang Y.Q."/>
            <person name="Chen L.J."/>
            <person name="Yin Y."/>
            <person name="Lin M."/>
            <person name="Huang H."/>
            <person name="Deng H."/>
            <person name="Wang Z.W."/>
            <person name="Zhu S.L."/>
            <person name="Zhao X."/>
            <person name="Deng C."/>
            <person name="Niu S.C."/>
            <person name="Huang J."/>
            <person name="Wang M."/>
            <person name="Liu G.H."/>
            <person name="Yang H.J."/>
            <person name="Xiao X.J."/>
            <person name="Hsiao Y.Y."/>
            <person name="Wu W.L."/>
            <person name="Chen Y.Y."/>
            <person name="Mitsuda N."/>
            <person name="Ohme-Takagi M."/>
            <person name="Luo Y.B."/>
            <person name="Van de Peer Y."/>
            <person name="Liu Z.J."/>
        </authorList>
    </citation>
    <scope>NUCLEOTIDE SEQUENCE [LARGE SCALE GENOMIC DNA]</scope>
    <source>
        <tissue evidence="1">The whole plant</tissue>
    </source>
</reference>
<gene>
    <name evidence="1" type="ORF">MA16_Dca017551</name>
</gene>
<evidence type="ECO:0000313" key="2">
    <source>
        <dbReference type="Proteomes" id="UP000233837"/>
    </source>
</evidence>
<evidence type="ECO:0000313" key="1">
    <source>
        <dbReference type="EMBL" id="PKU69664.1"/>
    </source>
</evidence>